<feature type="region of interest" description="Disordered" evidence="1">
    <location>
        <begin position="636"/>
        <end position="660"/>
    </location>
</feature>
<evidence type="ECO:0000259" key="4">
    <source>
        <dbReference type="Pfam" id="PF04213"/>
    </source>
</evidence>
<gene>
    <name evidence="5" type="ORF">SAMN04489720_0699</name>
</gene>
<name>A0A1G8B6K9_9MICO</name>
<feature type="chain" id="PRO_5009243000" evidence="3">
    <location>
        <begin position="37"/>
        <end position="899"/>
    </location>
</feature>
<dbReference type="Pfam" id="PF04213">
    <property type="entry name" value="HtaA"/>
    <property type="match status" value="4"/>
</dbReference>
<dbReference type="EMBL" id="LT629695">
    <property type="protein sequence ID" value="SDH28869.1"/>
    <property type="molecule type" value="Genomic_DNA"/>
</dbReference>
<proteinExistence type="predicted"/>
<accession>A0A1G8B6K9</accession>
<dbReference type="PROSITE" id="PS51318">
    <property type="entry name" value="TAT"/>
    <property type="match status" value="1"/>
</dbReference>
<dbReference type="InterPro" id="IPR006311">
    <property type="entry name" value="TAT_signal"/>
</dbReference>
<dbReference type="InterPro" id="IPR007331">
    <property type="entry name" value="Htaa"/>
</dbReference>
<feature type="compositionally biased region" description="Pro residues" evidence="1">
    <location>
        <begin position="650"/>
        <end position="660"/>
    </location>
</feature>
<evidence type="ECO:0000313" key="5">
    <source>
        <dbReference type="EMBL" id="SDH28869.1"/>
    </source>
</evidence>
<keyword evidence="3" id="KW-0732">Signal</keyword>
<dbReference type="RefSeq" id="WP_172802242.1">
    <property type="nucleotide sequence ID" value="NZ_LT629695.1"/>
</dbReference>
<organism evidence="5 6">
    <name type="scientific">Agrococcus jejuensis</name>
    <dbReference type="NCBI Taxonomy" id="399736"/>
    <lineage>
        <taxon>Bacteria</taxon>
        <taxon>Bacillati</taxon>
        <taxon>Actinomycetota</taxon>
        <taxon>Actinomycetes</taxon>
        <taxon>Micrococcales</taxon>
        <taxon>Microbacteriaceae</taxon>
        <taxon>Agrococcus</taxon>
    </lineage>
</organism>
<feature type="compositionally biased region" description="Low complexity" evidence="1">
    <location>
        <begin position="431"/>
        <end position="454"/>
    </location>
</feature>
<evidence type="ECO:0000256" key="1">
    <source>
        <dbReference type="SAM" id="MobiDB-lite"/>
    </source>
</evidence>
<feature type="compositionally biased region" description="Low complexity" evidence="1">
    <location>
        <begin position="638"/>
        <end position="649"/>
    </location>
</feature>
<sequence length="899" mass="90253">MHSAMPVRRRALATILSALLVAAGAVGVVAAPPASAATQDVANATLDWGVKQSFRSYIAGPIANGTTIVSGGVVAGANGFTWASGAGSADAATSAGTVSLPGSVQFQGHGGLLDLTLSDARVELVSATEGYLVFDVASKGLQSGTIEQHPDTRFAQIDLTGLATSAESISIAGAASTLTEAGAAAFAGFYSAGTALDPVTFTLPLVAVEQPTDPGTEPTDPGTDPTDPGTDPTDPGTDPTDPGTDPTDPGTDPVVPVTPAEPTHDVAGATIDWTFRASWLRYQAAAGQISAADGVEYRGTTDGFRWAGNGTGVVDADAASALVAFPGTFGFFAHGGMIDIDLTNLRIELVSATEAYLVLDATSSTNGDQPNLRFATIDLSSAVFGDESVTVTNAAIAITAEAAPIFTYQPGDEFGTATFTLPLAAVEAPVDPTEPGTDPTGPGTDPTDPGTTDPETGLGIADATLQWGIRSSFRSYVVGPIANGTITPSGGVTMDASGFSWTGGTGVADEATGTALVAYPGHIRFTGHGGQLDLTISDVRLRIDSATQATIVASTVSRSLGSTEYVTQTGIDFATVTLAAPAARAAGDVATAAVAEGTLTIANAPAVLTEDGAAGFAGFYAAGSELDPVSATLPIASTTQPQEPGTPEQPQQPTPIQPPVVVPTNPVQQQPVQQAAEQQEQCTANAVSGATMTWGIRSSFRSYISGGIANGGWTTTGGVSDVDGGWQWSGGSGAIQLDGTTGLVSLPGSIHFAGHSGALDLTVSDVRIRLTGPSSGTIVADVVSKGMEDGQLHTYSDIAFASLSFSSTVSGGALTVSGATATLTAAGAEGFAGFYGAGEALDPVSFTLPIGAEVECSVASGTLPQTGAEQRIDVLLPMVALAALLMAGGLVLRRRLARA</sequence>
<keyword evidence="2" id="KW-1133">Transmembrane helix</keyword>
<evidence type="ECO:0000256" key="3">
    <source>
        <dbReference type="SAM" id="SignalP"/>
    </source>
</evidence>
<feature type="domain" description="Htaa" evidence="4">
    <location>
        <begin position="269"/>
        <end position="419"/>
    </location>
</feature>
<dbReference type="STRING" id="399736.SAMN04489720_0699"/>
<feature type="region of interest" description="Disordered" evidence="1">
    <location>
        <begin position="429"/>
        <end position="454"/>
    </location>
</feature>
<feature type="domain" description="Htaa" evidence="4">
    <location>
        <begin position="44"/>
        <end position="202"/>
    </location>
</feature>
<keyword evidence="2" id="KW-0812">Transmembrane</keyword>
<evidence type="ECO:0000313" key="6">
    <source>
        <dbReference type="Proteomes" id="UP000198822"/>
    </source>
</evidence>
<feature type="region of interest" description="Disordered" evidence="1">
    <location>
        <begin position="209"/>
        <end position="265"/>
    </location>
</feature>
<feature type="compositionally biased region" description="Low complexity" evidence="1">
    <location>
        <begin position="211"/>
        <end position="258"/>
    </location>
</feature>
<dbReference type="Proteomes" id="UP000198822">
    <property type="component" value="Chromosome I"/>
</dbReference>
<keyword evidence="2" id="KW-0472">Membrane</keyword>
<feature type="transmembrane region" description="Helical" evidence="2">
    <location>
        <begin position="874"/>
        <end position="892"/>
    </location>
</feature>
<feature type="domain" description="Htaa" evidence="4">
    <location>
        <begin position="463"/>
        <end position="631"/>
    </location>
</feature>
<evidence type="ECO:0000256" key="2">
    <source>
        <dbReference type="SAM" id="Phobius"/>
    </source>
</evidence>
<reference evidence="6" key="1">
    <citation type="submission" date="2016-10" db="EMBL/GenBank/DDBJ databases">
        <authorList>
            <person name="Varghese N."/>
            <person name="Submissions S."/>
        </authorList>
    </citation>
    <scope>NUCLEOTIDE SEQUENCE [LARGE SCALE GENOMIC DNA]</scope>
    <source>
        <strain evidence="6">DSM 22002</strain>
    </source>
</reference>
<keyword evidence="6" id="KW-1185">Reference proteome</keyword>
<dbReference type="AlphaFoldDB" id="A0A1G8B6K9"/>
<feature type="domain" description="Htaa" evidence="4">
    <location>
        <begin position="690"/>
        <end position="847"/>
    </location>
</feature>
<protein>
    <submittedName>
        <fullName evidence="5">Htaa protein</fullName>
    </submittedName>
</protein>
<feature type="signal peptide" evidence="3">
    <location>
        <begin position="1"/>
        <end position="36"/>
    </location>
</feature>